<feature type="transmembrane region" description="Helical" evidence="8">
    <location>
        <begin position="47"/>
        <end position="68"/>
    </location>
</feature>
<evidence type="ECO:0000256" key="6">
    <source>
        <dbReference type="ARBA" id="ARBA00023136"/>
    </source>
</evidence>
<reference evidence="9 10" key="1">
    <citation type="submission" date="2016-10" db="EMBL/GenBank/DDBJ databases">
        <authorList>
            <person name="de Groot N.N."/>
        </authorList>
    </citation>
    <scope>NUCLEOTIDE SEQUENCE [LARGE SCALE GENOMIC DNA]</scope>
    <source>
        <strain evidence="9 10">CPCC 201354</strain>
    </source>
</reference>
<protein>
    <submittedName>
        <fullName evidence="9">Putative oxidoreductase</fullName>
    </submittedName>
</protein>
<dbReference type="InterPro" id="IPR032808">
    <property type="entry name" value="DoxX"/>
</dbReference>
<gene>
    <name evidence="9" type="ORF">SAMN05421505_14422</name>
</gene>
<accession>A0A1G8JNF3</accession>
<keyword evidence="5 8" id="KW-1133">Transmembrane helix</keyword>
<proteinExistence type="inferred from homology"/>
<evidence type="ECO:0000256" key="3">
    <source>
        <dbReference type="ARBA" id="ARBA00022475"/>
    </source>
</evidence>
<dbReference type="Proteomes" id="UP000198923">
    <property type="component" value="Unassembled WGS sequence"/>
</dbReference>
<name>A0A1G8JNF3_9ACTN</name>
<dbReference type="OrthoDB" id="1122432at2"/>
<dbReference type="PANTHER" id="PTHR33452:SF1">
    <property type="entry name" value="INNER MEMBRANE PROTEIN YPHA-RELATED"/>
    <property type="match status" value="1"/>
</dbReference>
<evidence type="ECO:0000256" key="8">
    <source>
        <dbReference type="SAM" id="Phobius"/>
    </source>
</evidence>
<evidence type="ECO:0000313" key="9">
    <source>
        <dbReference type="EMBL" id="SDI32603.1"/>
    </source>
</evidence>
<dbReference type="EMBL" id="FNCN01000044">
    <property type="protein sequence ID" value="SDI32603.1"/>
    <property type="molecule type" value="Genomic_DNA"/>
</dbReference>
<feature type="compositionally biased region" description="Polar residues" evidence="7">
    <location>
        <begin position="169"/>
        <end position="186"/>
    </location>
</feature>
<dbReference type="InterPro" id="IPR051907">
    <property type="entry name" value="DoxX-like_oxidoreductase"/>
</dbReference>
<feature type="transmembrane region" description="Helical" evidence="8">
    <location>
        <begin position="6"/>
        <end position="26"/>
    </location>
</feature>
<evidence type="ECO:0000256" key="2">
    <source>
        <dbReference type="ARBA" id="ARBA00006679"/>
    </source>
</evidence>
<evidence type="ECO:0000256" key="4">
    <source>
        <dbReference type="ARBA" id="ARBA00022692"/>
    </source>
</evidence>
<feature type="transmembrane region" description="Helical" evidence="8">
    <location>
        <begin position="103"/>
        <end position="124"/>
    </location>
</feature>
<dbReference type="AlphaFoldDB" id="A0A1G8JNF3"/>
<organism evidence="9 10">
    <name type="scientific">Sinosporangium album</name>
    <dbReference type="NCBI Taxonomy" id="504805"/>
    <lineage>
        <taxon>Bacteria</taxon>
        <taxon>Bacillati</taxon>
        <taxon>Actinomycetota</taxon>
        <taxon>Actinomycetes</taxon>
        <taxon>Streptosporangiales</taxon>
        <taxon>Streptosporangiaceae</taxon>
        <taxon>Sinosporangium</taxon>
    </lineage>
</organism>
<dbReference type="GO" id="GO:0005886">
    <property type="term" value="C:plasma membrane"/>
    <property type="evidence" value="ECO:0007669"/>
    <property type="project" value="UniProtKB-SubCell"/>
</dbReference>
<dbReference type="STRING" id="504805.SAMN05421505_14422"/>
<comment type="similarity">
    <text evidence="2">Belongs to the DoxX family.</text>
</comment>
<evidence type="ECO:0000313" key="10">
    <source>
        <dbReference type="Proteomes" id="UP000198923"/>
    </source>
</evidence>
<keyword evidence="6 8" id="KW-0472">Membrane</keyword>
<dbReference type="PANTHER" id="PTHR33452">
    <property type="entry name" value="OXIDOREDUCTASE CATD-RELATED"/>
    <property type="match status" value="1"/>
</dbReference>
<feature type="transmembrane region" description="Helical" evidence="8">
    <location>
        <begin position="74"/>
        <end position="91"/>
    </location>
</feature>
<evidence type="ECO:0000256" key="7">
    <source>
        <dbReference type="SAM" id="MobiDB-lite"/>
    </source>
</evidence>
<sequence length="186" mass="19500">MRRTFYDVAALIARVAIGVIMVAHGWQKVSKGYGAVSQMFQASGIPLPGFSAGFAMIVEVVAGVLLILGLFTPLAGLLLFVVMLGAFLFVHGRHGIFVSEQGFELVATLGVGALLLAAAGGGRFSLDHLIFGRRAERRRAEEAAVPYTPPTAVRPGDTQPIDRPPSSGPEENQGTSAAHDSGSGTR</sequence>
<keyword evidence="3" id="KW-1003">Cell membrane</keyword>
<evidence type="ECO:0000256" key="5">
    <source>
        <dbReference type="ARBA" id="ARBA00022989"/>
    </source>
</evidence>
<dbReference type="Pfam" id="PF07681">
    <property type="entry name" value="DoxX"/>
    <property type="match status" value="1"/>
</dbReference>
<dbReference type="RefSeq" id="WP_093175193.1">
    <property type="nucleotide sequence ID" value="NZ_FNCN01000044.1"/>
</dbReference>
<keyword evidence="4 8" id="KW-0812">Transmembrane</keyword>
<feature type="region of interest" description="Disordered" evidence="7">
    <location>
        <begin position="141"/>
        <end position="186"/>
    </location>
</feature>
<comment type="subcellular location">
    <subcellularLocation>
        <location evidence="1">Cell membrane</location>
        <topology evidence="1">Multi-pass membrane protein</topology>
    </subcellularLocation>
</comment>
<evidence type="ECO:0000256" key="1">
    <source>
        <dbReference type="ARBA" id="ARBA00004651"/>
    </source>
</evidence>
<keyword evidence="10" id="KW-1185">Reference proteome</keyword>